<dbReference type="PANTHER" id="PTHR23150:SF19">
    <property type="entry name" value="FORMYLGLYCINE-GENERATING ENZYME"/>
    <property type="match status" value="1"/>
</dbReference>
<dbReference type="SUPFAM" id="SSF56436">
    <property type="entry name" value="C-type lectin-like"/>
    <property type="match status" value="1"/>
</dbReference>
<evidence type="ECO:0000313" key="4">
    <source>
        <dbReference type="Proteomes" id="UP000516444"/>
    </source>
</evidence>
<gene>
    <name evidence="3" type="ORF">GCM10017557_81660</name>
</gene>
<reference evidence="3 4" key="1">
    <citation type="journal article" date="2014" name="Int. J. Syst. Evol. Microbiol.">
        <title>Complete genome sequence of Corynebacterium casei LMG S-19264T (=DSM 44701T), isolated from a smear-ripened cheese.</title>
        <authorList>
            <consortium name="US DOE Joint Genome Institute (JGI-PGF)"/>
            <person name="Walter F."/>
            <person name="Albersmeier A."/>
            <person name="Kalinowski J."/>
            <person name="Ruckert C."/>
        </authorList>
    </citation>
    <scope>NUCLEOTIDE SEQUENCE [LARGE SCALE GENOMIC DNA]</scope>
    <source>
        <strain evidence="3 4">JCM 4677</strain>
    </source>
</reference>
<dbReference type="InterPro" id="IPR016187">
    <property type="entry name" value="CTDL_fold"/>
</dbReference>
<sequence length="343" mass="37523">MKSTAETPEPTTEPTTEHTTVPATLPSTKSCCAPSRQKPEAHNTPNTPNIPNTPETRAGPATAAAHRHPPHTGYADRIPLPGGTFRMGSEDEDVNAGDGEGPVRDVSVPPFAIDAYAITNARFAAFVEDTGYRTEAEEFGWSYVFAKFLPGTLRKTSPRPSATPWWCGVQGAAWNSPEGPDSQLDSRWDHPVTHVTWRDAAAFCRWAGGRLPTEAEWEYAARGGLDQARFPWGDELAPGGEHRCNIWQGTFPFRNTEADGYAGTAPVDAYVPNGFGLYNVAGNVWEWSADLWQDDDPDRRAMRGGSYLCHDSYCNRYRAAARTANTVDSSAGNLGFRVAWDTE</sequence>
<dbReference type="Proteomes" id="UP000516444">
    <property type="component" value="Chromosome"/>
</dbReference>
<evidence type="ECO:0000259" key="2">
    <source>
        <dbReference type="Pfam" id="PF03781"/>
    </source>
</evidence>
<dbReference type="InterPro" id="IPR005532">
    <property type="entry name" value="SUMF_dom"/>
</dbReference>
<name>A0A7G1PH22_9ACTN</name>
<organism evidence="3 4">
    <name type="scientific">Streptomyces aurantiacus</name>
    <dbReference type="NCBI Taxonomy" id="47760"/>
    <lineage>
        <taxon>Bacteria</taxon>
        <taxon>Bacillati</taxon>
        <taxon>Actinomycetota</taxon>
        <taxon>Actinomycetes</taxon>
        <taxon>Kitasatosporales</taxon>
        <taxon>Streptomycetaceae</taxon>
        <taxon>Streptomyces</taxon>
        <taxon>Streptomyces aurantiacus group</taxon>
    </lineage>
</organism>
<keyword evidence="4" id="KW-1185">Reference proteome</keyword>
<evidence type="ECO:0000313" key="3">
    <source>
        <dbReference type="EMBL" id="BCL33307.1"/>
    </source>
</evidence>
<evidence type="ECO:0000256" key="1">
    <source>
        <dbReference type="SAM" id="MobiDB-lite"/>
    </source>
</evidence>
<accession>A0A7G1PH22</accession>
<protein>
    <recommendedName>
        <fullName evidence="2">Sulfatase-modifying factor enzyme-like domain-containing protein</fullName>
    </recommendedName>
</protein>
<feature type="region of interest" description="Disordered" evidence="1">
    <location>
        <begin position="1"/>
        <end position="103"/>
    </location>
</feature>
<feature type="compositionally biased region" description="Low complexity" evidence="1">
    <location>
        <begin position="1"/>
        <end position="24"/>
    </location>
</feature>
<dbReference type="GO" id="GO:0120147">
    <property type="term" value="F:formylglycine-generating oxidase activity"/>
    <property type="evidence" value="ECO:0007669"/>
    <property type="project" value="TreeGrafter"/>
</dbReference>
<dbReference type="InterPro" id="IPR042095">
    <property type="entry name" value="SUMF_sf"/>
</dbReference>
<dbReference type="PANTHER" id="PTHR23150">
    <property type="entry name" value="SULFATASE MODIFYING FACTOR 1, 2"/>
    <property type="match status" value="1"/>
</dbReference>
<feature type="domain" description="Sulfatase-modifying factor enzyme-like" evidence="2">
    <location>
        <begin position="76"/>
        <end position="340"/>
    </location>
</feature>
<dbReference type="AlphaFoldDB" id="A0A7G1PH22"/>
<dbReference type="Gene3D" id="3.90.1580.10">
    <property type="entry name" value="paralog of FGE (formylglycine-generating enzyme)"/>
    <property type="match status" value="1"/>
</dbReference>
<dbReference type="KEGG" id="sgm:GCM10017557_81660"/>
<dbReference type="Pfam" id="PF03781">
    <property type="entry name" value="FGE-sulfatase"/>
    <property type="match status" value="1"/>
</dbReference>
<dbReference type="InterPro" id="IPR051043">
    <property type="entry name" value="Sulfatase_Mod_Factor_Kinase"/>
</dbReference>
<proteinExistence type="predicted"/>
<feature type="compositionally biased region" description="Low complexity" evidence="1">
    <location>
        <begin position="43"/>
        <end position="64"/>
    </location>
</feature>
<dbReference type="EMBL" id="AP023440">
    <property type="protein sequence ID" value="BCL33307.1"/>
    <property type="molecule type" value="Genomic_DNA"/>
</dbReference>